<name>A0A558BH99_9GAMM</name>
<feature type="domain" description="Type 4 fimbrial biogenesis protein PilX N-terminal" evidence="1">
    <location>
        <begin position="18"/>
        <end position="72"/>
    </location>
</feature>
<dbReference type="InterPro" id="IPR025746">
    <property type="entry name" value="PilX_N_dom"/>
</dbReference>
<dbReference type="Proteomes" id="UP000319142">
    <property type="component" value="Unassembled WGS sequence"/>
</dbReference>
<sequence length="213" mass="22113">MNKLPMKSKNIVTPLRQQGAALLVSLVILLVLTVLALSSMQGTTLQERMVSSQRDAQIALEGAEFALQAAEAELAGPTLPTFDNSKGLYEEGEDLPAGFQTLGGILDPENWRAPRESASSIGHGGGSREAPMPTEEIDGQVVDLLAHNPRYFIKATPGVGSASSSGFGLGIGGAGDSVQQSGLSGTVYRVVAFSSGASGQAVRVIEAYVVRAD</sequence>
<reference evidence="2 3" key="1">
    <citation type="submission" date="2019-07" db="EMBL/GenBank/DDBJ databases">
        <title>The pathways for chlorine oxyanion respiration interact through the shared metabolite chlorate.</title>
        <authorList>
            <person name="Barnum T.P."/>
            <person name="Cheng Y."/>
            <person name="Hill K.A."/>
            <person name="Lucas L.N."/>
            <person name="Carlson H.K."/>
            <person name="Coates J.D."/>
        </authorList>
    </citation>
    <scope>NUCLEOTIDE SEQUENCE [LARGE SCALE GENOMIC DNA]</scope>
    <source>
        <strain evidence="2">UCB</strain>
    </source>
</reference>
<evidence type="ECO:0000313" key="2">
    <source>
        <dbReference type="EMBL" id="TVT35891.1"/>
    </source>
</evidence>
<organism evidence="2 3">
    <name type="scientific">Marinobacter vinifirmus</name>
    <dbReference type="NCBI Taxonomy" id="355591"/>
    <lineage>
        <taxon>Bacteria</taxon>
        <taxon>Pseudomonadati</taxon>
        <taxon>Pseudomonadota</taxon>
        <taxon>Gammaproteobacteria</taxon>
        <taxon>Pseudomonadales</taxon>
        <taxon>Marinobacteraceae</taxon>
        <taxon>Marinobacter</taxon>
    </lineage>
</organism>
<accession>A0A558BH99</accession>
<dbReference type="EMBL" id="VMRX01000002">
    <property type="protein sequence ID" value="TVT35891.1"/>
    <property type="molecule type" value="Genomic_DNA"/>
</dbReference>
<protein>
    <recommendedName>
        <fullName evidence="1">Type 4 fimbrial biogenesis protein PilX N-terminal domain-containing protein</fullName>
    </recommendedName>
</protein>
<comment type="caution">
    <text evidence="2">The sequence shown here is derived from an EMBL/GenBank/DDBJ whole genome shotgun (WGS) entry which is preliminary data.</text>
</comment>
<dbReference type="AlphaFoldDB" id="A0A558BH99"/>
<evidence type="ECO:0000259" key="1">
    <source>
        <dbReference type="Pfam" id="PF14341"/>
    </source>
</evidence>
<evidence type="ECO:0000313" key="3">
    <source>
        <dbReference type="Proteomes" id="UP000319142"/>
    </source>
</evidence>
<gene>
    <name evidence="2" type="ORF">FHK81_01360</name>
</gene>
<proteinExistence type="predicted"/>
<dbReference type="Pfam" id="PF14341">
    <property type="entry name" value="PilX_N"/>
    <property type="match status" value="1"/>
</dbReference>